<dbReference type="Proteomes" id="UP000182259">
    <property type="component" value="Chromosome III"/>
</dbReference>
<dbReference type="GO" id="GO:0046294">
    <property type="term" value="P:formaldehyde catabolic process"/>
    <property type="evidence" value="ECO:0007669"/>
    <property type="project" value="TreeGrafter"/>
</dbReference>
<protein>
    <submittedName>
        <fullName evidence="8">CIC11C00000003555</fullName>
    </submittedName>
</protein>
<reference evidence="8 9" key="1">
    <citation type="submission" date="2016-10" db="EMBL/GenBank/DDBJ databases">
        <authorList>
            <person name="de Groot N.N."/>
        </authorList>
    </citation>
    <scope>NUCLEOTIDE SEQUENCE [LARGE SCALE GENOMIC DNA]</scope>
    <source>
        <strain evidence="8 9">PYCC 4715</strain>
    </source>
</reference>
<dbReference type="EMBL" id="LT635766">
    <property type="protein sequence ID" value="SGZ52926.1"/>
    <property type="molecule type" value="Genomic_DNA"/>
</dbReference>
<evidence type="ECO:0000313" key="9">
    <source>
        <dbReference type="Proteomes" id="UP000182259"/>
    </source>
</evidence>
<accession>A0A1L0DKI8</accession>
<evidence type="ECO:0000256" key="5">
    <source>
        <dbReference type="ARBA" id="ARBA00023027"/>
    </source>
</evidence>
<dbReference type="InterPro" id="IPR013149">
    <property type="entry name" value="ADH-like_C"/>
</dbReference>
<keyword evidence="3 6" id="KW-0862">Zinc</keyword>
<evidence type="ECO:0000256" key="4">
    <source>
        <dbReference type="ARBA" id="ARBA00023002"/>
    </source>
</evidence>
<dbReference type="Pfam" id="PF00107">
    <property type="entry name" value="ADH_zinc_N"/>
    <property type="match status" value="1"/>
</dbReference>
<dbReference type="InterPro" id="IPR011032">
    <property type="entry name" value="GroES-like_sf"/>
</dbReference>
<name>A0A1L0DKI8_9ASCO</name>
<evidence type="ECO:0000256" key="1">
    <source>
        <dbReference type="ARBA" id="ARBA00001947"/>
    </source>
</evidence>
<dbReference type="GO" id="GO:0008270">
    <property type="term" value="F:zinc ion binding"/>
    <property type="evidence" value="ECO:0007669"/>
    <property type="project" value="InterPro"/>
</dbReference>
<dbReference type="SUPFAM" id="SSF51735">
    <property type="entry name" value="NAD(P)-binding Rossmann-fold domains"/>
    <property type="match status" value="1"/>
</dbReference>
<feature type="domain" description="Enoyl reductase (ER)" evidence="7">
    <location>
        <begin position="14"/>
        <end position="370"/>
    </location>
</feature>
<dbReference type="Gene3D" id="3.90.180.10">
    <property type="entry name" value="Medium-chain alcohol dehydrogenases, catalytic domain"/>
    <property type="match status" value="1"/>
</dbReference>
<dbReference type="FunFam" id="3.40.50.720:FF:000003">
    <property type="entry name" value="S-(hydroxymethyl)glutathione dehydrogenase"/>
    <property type="match status" value="1"/>
</dbReference>
<evidence type="ECO:0000256" key="6">
    <source>
        <dbReference type="RuleBase" id="RU361277"/>
    </source>
</evidence>
<dbReference type="InterPro" id="IPR036291">
    <property type="entry name" value="NAD(P)-bd_dom_sf"/>
</dbReference>
<comment type="similarity">
    <text evidence="6">Belongs to the zinc-containing alcohol dehydrogenase family.</text>
</comment>
<organism evidence="8 9">
    <name type="scientific">Sungouiella intermedia</name>
    <dbReference type="NCBI Taxonomy" id="45354"/>
    <lineage>
        <taxon>Eukaryota</taxon>
        <taxon>Fungi</taxon>
        <taxon>Dikarya</taxon>
        <taxon>Ascomycota</taxon>
        <taxon>Saccharomycotina</taxon>
        <taxon>Pichiomycetes</taxon>
        <taxon>Metschnikowiaceae</taxon>
        <taxon>Sungouiella</taxon>
    </lineage>
</organism>
<dbReference type="SMART" id="SM00829">
    <property type="entry name" value="PKS_ER"/>
    <property type="match status" value="1"/>
</dbReference>
<dbReference type="AlphaFoldDB" id="A0A1L0DKI8"/>
<evidence type="ECO:0000313" key="8">
    <source>
        <dbReference type="EMBL" id="SGZ52926.1"/>
    </source>
</evidence>
<dbReference type="InterPro" id="IPR020843">
    <property type="entry name" value="ER"/>
</dbReference>
<evidence type="ECO:0000256" key="3">
    <source>
        <dbReference type="ARBA" id="ARBA00022833"/>
    </source>
</evidence>
<comment type="cofactor">
    <cofactor evidence="1 6">
        <name>Zn(2+)</name>
        <dbReference type="ChEBI" id="CHEBI:29105"/>
    </cofactor>
</comment>
<proteinExistence type="inferred from homology"/>
<dbReference type="GO" id="GO:0051903">
    <property type="term" value="F:S-(hydroxymethyl)glutathione dehydrogenase [NAD(P)+] activity"/>
    <property type="evidence" value="ECO:0007669"/>
    <property type="project" value="TreeGrafter"/>
</dbReference>
<keyword evidence="2 6" id="KW-0479">Metal-binding</keyword>
<sequence>MKSPAIVSYKPADGQFIWKLEEIEVREDLKPDEVLVEMVALGLCHTDIFVSTNQMNDTSILGHEGAGFVRKIGSGITHCNVGDPVVLSFTYCGACNLCKKTDVSYCEQFTPLNMMACESEGETFSSTTGIKPIGKFFGHSSFSKFSVVSGKLVVNVKDFNLTLDQLKLLSPLGCGFQTGAGSILNTGNAKEGETVAVYGLGGVGISAIMGAKIAGCSKIVAIDIKQSKLDLALKVGATHTILAGDNNEVRKKLHEITDGGPDLSFECIGGPIFVQNALDNAANKGRVVFVGVGKPEDVLNIAVFPFLVSGKQLIAGVEGDSVPTEFIPRLIRHYLKGEFPVEEIETRFPFADFEKALAGMKAGTVTKAILEF</sequence>
<dbReference type="PROSITE" id="PS00059">
    <property type="entry name" value="ADH_ZINC"/>
    <property type="match status" value="1"/>
</dbReference>
<dbReference type="Pfam" id="PF08240">
    <property type="entry name" value="ADH_N"/>
    <property type="match status" value="1"/>
</dbReference>
<evidence type="ECO:0000259" key="7">
    <source>
        <dbReference type="SMART" id="SM00829"/>
    </source>
</evidence>
<keyword evidence="5" id="KW-0520">NAD</keyword>
<gene>
    <name evidence="8" type="ORF">SAMEA4029009_CIC11G00000003555</name>
</gene>
<dbReference type="PANTHER" id="PTHR43880">
    <property type="entry name" value="ALCOHOL DEHYDROGENASE"/>
    <property type="match status" value="1"/>
</dbReference>
<dbReference type="PANTHER" id="PTHR43880:SF12">
    <property type="entry name" value="ALCOHOL DEHYDROGENASE CLASS-3"/>
    <property type="match status" value="1"/>
</dbReference>
<dbReference type="GO" id="GO:0005829">
    <property type="term" value="C:cytosol"/>
    <property type="evidence" value="ECO:0007669"/>
    <property type="project" value="TreeGrafter"/>
</dbReference>
<dbReference type="InterPro" id="IPR002328">
    <property type="entry name" value="ADH_Zn_CS"/>
</dbReference>
<dbReference type="InterPro" id="IPR013154">
    <property type="entry name" value="ADH-like_N"/>
</dbReference>
<dbReference type="SUPFAM" id="SSF50129">
    <property type="entry name" value="GroES-like"/>
    <property type="match status" value="1"/>
</dbReference>
<dbReference type="Gene3D" id="3.40.50.720">
    <property type="entry name" value="NAD(P)-binding Rossmann-like Domain"/>
    <property type="match status" value="1"/>
</dbReference>
<evidence type="ECO:0000256" key="2">
    <source>
        <dbReference type="ARBA" id="ARBA00022723"/>
    </source>
</evidence>
<keyword evidence="4" id="KW-0560">Oxidoreductase</keyword>